<evidence type="ECO:0000256" key="9">
    <source>
        <dbReference type="ARBA" id="ARBA00023065"/>
    </source>
</evidence>
<name>A0A9E8LP89_9NEOP</name>
<reference evidence="14" key="1">
    <citation type="submission" date="2021-11" db="EMBL/GenBank/DDBJ databases">
        <authorList>
            <person name="Ge X.-Y."/>
            <person name="Peng L."/>
            <person name="Sun C.-H."/>
            <person name="Wang B.-X."/>
        </authorList>
    </citation>
    <scope>NUCLEOTIDE SEQUENCE</scope>
</reference>
<sequence length="53" mass="6352">MPQMNPFNWTILYIMFSSILTLNLTLNFFNQTLKKMKAKNNLSINTKNKINWK</sequence>
<dbReference type="EMBL" id="OL678043">
    <property type="protein sequence ID" value="UZZ44289.1"/>
    <property type="molecule type" value="Genomic_DNA"/>
</dbReference>
<evidence type="ECO:0000256" key="10">
    <source>
        <dbReference type="ARBA" id="ARBA00023128"/>
    </source>
</evidence>
<dbReference type="AlphaFoldDB" id="A0A9E8LP89"/>
<evidence type="ECO:0000256" key="8">
    <source>
        <dbReference type="ARBA" id="ARBA00022989"/>
    </source>
</evidence>
<organism evidence="14">
    <name type="scientific">Pseudoneureclipsis sibuyana</name>
    <dbReference type="NCBI Taxonomy" id="2904893"/>
    <lineage>
        <taxon>Eukaryota</taxon>
        <taxon>Metazoa</taxon>
        <taxon>Ecdysozoa</taxon>
        <taxon>Arthropoda</taxon>
        <taxon>Hexapoda</taxon>
        <taxon>Insecta</taxon>
        <taxon>Pterygota</taxon>
        <taxon>Neoptera</taxon>
        <taxon>Endopterygota</taxon>
        <taxon>Trichoptera</taxon>
        <taxon>Annulipalpia</taxon>
        <taxon>Psychomyioidea</taxon>
        <taxon>Polycentropodidae</taxon>
        <taxon>Pseudoneurclipsinae</taxon>
        <taxon>Pseudoneureclipsis</taxon>
    </lineage>
</organism>
<protein>
    <recommendedName>
        <fullName evidence="12">ATP synthase complex subunit 8</fullName>
    </recommendedName>
</protein>
<feature type="transmembrane region" description="Helical" evidence="13">
    <location>
        <begin position="6"/>
        <end position="29"/>
    </location>
</feature>
<keyword evidence="8 13" id="KW-1133">Transmembrane helix</keyword>
<evidence type="ECO:0000313" key="14">
    <source>
        <dbReference type="EMBL" id="UZZ44289.1"/>
    </source>
</evidence>
<evidence type="ECO:0000256" key="13">
    <source>
        <dbReference type="SAM" id="Phobius"/>
    </source>
</evidence>
<accession>A0A9E8LP89</accession>
<keyword evidence="9 12" id="KW-0406">Ion transport</keyword>
<dbReference type="InterPro" id="IPR001421">
    <property type="entry name" value="ATP8_metazoa"/>
</dbReference>
<keyword evidence="4 12" id="KW-0813">Transport</keyword>
<evidence type="ECO:0000256" key="3">
    <source>
        <dbReference type="ARBA" id="ARBA00011291"/>
    </source>
</evidence>
<evidence type="ECO:0000256" key="5">
    <source>
        <dbReference type="ARBA" id="ARBA00022547"/>
    </source>
</evidence>
<comment type="subcellular location">
    <subcellularLocation>
        <location evidence="1 12">Mitochondrion membrane</location>
        <topology evidence="1 12">Single-pass membrane protein</topology>
    </subcellularLocation>
</comment>
<dbReference type="GO" id="GO:0015078">
    <property type="term" value="F:proton transmembrane transporter activity"/>
    <property type="evidence" value="ECO:0007669"/>
    <property type="project" value="InterPro"/>
</dbReference>
<evidence type="ECO:0000256" key="2">
    <source>
        <dbReference type="ARBA" id="ARBA00008892"/>
    </source>
</evidence>
<dbReference type="GO" id="GO:0031966">
    <property type="term" value="C:mitochondrial membrane"/>
    <property type="evidence" value="ECO:0007669"/>
    <property type="project" value="UniProtKB-SubCell"/>
</dbReference>
<keyword evidence="7 12" id="KW-0375">Hydrogen ion transport</keyword>
<comment type="similarity">
    <text evidence="2 12">Belongs to the ATPase protein 8 family.</text>
</comment>
<dbReference type="RefSeq" id="YP_010586488.1">
    <property type="nucleotide sequence ID" value="NC_069279.1"/>
</dbReference>
<gene>
    <name evidence="14" type="primary">ATP8</name>
</gene>
<dbReference type="CTD" id="4509"/>
<evidence type="ECO:0000256" key="6">
    <source>
        <dbReference type="ARBA" id="ARBA00022692"/>
    </source>
</evidence>
<geneLocation type="mitochondrion" evidence="14"/>
<evidence type="ECO:0000256" key="1">
    <source>
        <dbReference type="ARBA" id="ARBA00004304"/>
    </source>
</evidence>
<comment type="subunit">
    <text evidence="3">F-type ATPases have 2 components, CF(1) - the catalytic core - and CF(0) - the membrane proton channel.</text>
</comment>
<evidence type="ECO:0000256" key="4">
    <source>
        <dbReference type="ARBA" id="ARBA00022448"/>
    </source>
</evidence>
<keyword evidence="5 12" id="KW-0138">CF(0)</keyword>
<dbReference type="GO" id="GO:0015986">
    <property type="term" value="P:proton motive force-driven ATP synthesis"/>
    <property type="evidence" value="ECO:0007669"/>
    <property type="project" value="InterPro"/>
</dbReference>
<keyword evidence="10 12" id="KW-0496">Mitochondrion</keyword>
<dbReference type="GeneID" id="77426409"/>
<reference evidence="14" key="2">
    <citation type="journal article" date="2022" name="Syst. Entomol.">
        <title>Massive gene rearrangements of mitochondrial genomes and implications for the phylogeny of Trichoptera (Insecta).</title>
        <authorList>
            <person name="Ge X."/>
            <person name="Peng L."/>
            <person name="Vogler A.P."/>
            <person name="Morse J.C."/>
            <person name="Yang L."/>
            <person name="Sun C."/>
            <person name="Wang B."/>
        </authorList>
    </citation>
    <scope>NUCLEOTIDE SEQUENCE</scope>
</reference>
<evidence type="ECO:0000256" key="7">
    <source>
        <dbReference type="ARBA" id="ARBA00022781"/>
    </source>
</evidence>
<keyword evidence="6 12" id="KW-0812">Transmembrane</keyword>
<evidence type="ECO:0000256" key="12">
    <source>
        <dbReference type="RuleBase" id="RU003661"/>
    </source>
</evidence>
<dbReference type="GO" id="GO:0045259">
    <property type="term" value="C:proton-transporting ATP synthase complex"/>
    <property type="evidence" value="ECO:0007669"/>
    <property type="project" value="UniProtKB-KW"/>
</dbReference>
<keyword evidence="11 13" id="KW-0472">Membrane</keyword>
<dbReference type="Pfam" id="PF00895">
    <property type="entry name" value="ATP-synt_8"/>
    <property type="match status" value="1"/>
</dbReference>
<evidence type="ECO:0000256" key="11">
    <source>
        <dbReference type="ARBA" id="ARBA00023136"/>
    </source>
</evidence>
<proteinExistence type="inferred from homology"/>